<evidence type="ECO:0000313" key="2">
    <source>
        <dbReference type="Proteomes" id="UP000587586"/>
    </source>
</evidence>
<protein>
    <recommendedName>
        <fullName evidence="3">Lipoprotein</fullName>
    </recommendedName>
</protein>
<name>A0A6V8N804_9BACT</name>
<gene>
    <name evidence="1" type="ORF">GMLC_14760</name>
</gene>
<evidence type="ECO:0000313" key="1">
    <source>
        <dbReference type="EMBL" id="GFO67897.1"/>
    </source>
</evidence>
<dbReference type="RefSeq" id="WP_183360438.1">
    <property type="nucleotide sequence ID" value="NZ_BLXZ01000003.1"/>
</dbReference>
<dbReference type="EMBL" id="BLXZ01000003">
    <property type="protein sequence ID" value="GFO67897.1"/>
    <property type="molecule type" value="Genomic_DNA"/>
</dbReference>
<keyword evidence="2" id="KW-1185">Reference proteome</keyword>
<dbReference type="AlphaFoldDB" id="A0A6V8N804"/>
<reference evidence="2" key="1">
    <citation type="submission" date="2020-06" db="EMBL/GenBank/DDBJ databases">
        <title>Draft genomic sequecing of Geomonas sp. Red745.</title>
        <authorList>
            <person name="Itoh H."/>
            <person name="Xu Z.X."/>
            <person name="Ushijima N."/>
            <person name="Masuda Y."/>
            <person name="Shiratori Y."/>
            <person name="Senoo K."/>
        </authorList>
    </citation>
    <scope>NUCLEOTIDE SEQUENCE [LARGE SCALE GENOMIC DNA]</scope>
    <source>
        <strain evidence="2">Red745</strain>
    </source>
</reference>
<sequence length="61" mass="6782">MAREILLLSVLATLISTTGCSRRFVVVDGGEKVSIPKAELDRLYQDNELLMKGLEECRSGR</sequence>
<proteinExistence type="predicted"/>
<accession>A0A6V8N804</accession>
<comment type="caution">
    <text evidence="1">The sequence shown here is derived from an EMBL/GenBank/DDBJ whole genome shotgun (WGS) entry which is preliminary data.</text>
</comment>
<dbReference type="PROSITE" id="PS51257">
    <property type="entry name" value="PROKAR_LIPOPROTEIN"/>
    <property type="match status" value="1"/>
</dbReference>
<dbReference type="Proteomes" id="UP000587586">
    <property type="component" value="Unassembled WGS sequence"/>
</dbReference>
<evidence type="ECO:0008006" key="3">
    <source>
        <dbReference type="Google" id="ProtNLM"/>
    </source>
</evidence>
<organism evidence="1 2">
    <name type="scientific">Geomonas limicola</name>
    <dbReference type="NCBI Taxonomy" id="2740186"/>
    <lineage>
        <taxon>Bacteria</taxon>
        <taxon>Pseudomonadati</taxon>
        <taxon>Thermodesulfobacteriota</taxon>
        <taxon>Desulfuromonadia</taxon>
        <taxon>Geobacterales</taxon>
        <taxon>Geobacteraceae</taxon>
        <taxon>Geomonas</taxon>
    </lineage>
</organism>